<dbReference type="AlphaFoldDB" id="A0A917FWI0"/>
<evidence type="ECO:0000313" key="3">
    <source>
        <dbReference type="Proteomes" id="UP000644756"/>
    </source>
</evidence>
<protein>
    <recommendedName>
        <fullName evidence="1">Cupin type-1 domain-containing protein</fullName>
    </recommendedName>
</protein>
<dbReference type="CDD" id="cd02219">
    <property type="entry name" value="cupin_YjlB-like"/>
    <property type="match status" value="1"/>
</dbReference>
<dbReference type="InterPro" id="IPR047121">
    <property type="entry name" value="YjiB-like"/>
</dbReference>
<dbReference type="InterPro" id="IPR011051">
    <property type="entry name" value="RmlC_Cupin_sf"/>
</dbReference>
<dbReference type="PANTHER" id="PTHR36448:SF2">
    <property type="entry name" value="CUPIN TYPE-1 DOMAIN-CONTAINING PROTEIN"/>
    <property type="match status" value="1"/>
</dbReference>
<keyword evidence="3" id="KW-1185">Reference proteome</keyword>
<dbReference type="Gene3D" id="2.60.120.10">
    <property type="entry name" value="Jelly Rolls"/>
    <property type="match status" value="1"/>
</dbReference>
<dbReference type="PANTHER" id="PTHR36448">
    <property type="entry name" value="BLR7373 PROTEIN"/>
    <property type="match status" value="1"/>
</dbReference>
<accession>A0A917FWI0</accession>
<dbReference type="InterPro" id="IPR006045">
    <property type="entry name" value="Cupin_1"/>
</dbReference>
<dbReference type="PIRSF" id="PIRSF019307">
    <property type="entry name" value="UCP019307"/>
    <property type="match status" value="1"/>
</dbReference>
<reference evidence="2" key="1">
    <citation type="journal article" date="2014" name="Int. J. Syst. Evol. Microbiol.">
        <title>Complete genome sequence of Corynebacterium casei LMG S-19264T (=DSM 44701T), isolated from a smear-ripened cheese.</title>
        <authorList>
            <consortium name="US DOE Joint Genome Institute (JGI-PGF)"/>
            <person name="Walter F."/>
            <person name="Albersmeier A."/>
            <person name="Kalinowski J."/>
            <person name="Ruckert C."/>
        </authorList>
    </citation>
    <scope>NUCLEOTIDE SEQUENCE</scope>
    <source>
        <strain evidence="2">CGMCC 1.12987</strain>
    </source>
</reference>
<evidence type="ECO:0000313" key="2">
    <source>
        <dbReference type="EMBL" id="GGG08360.1"/>
    </source>
</evidence>
<name>A0A917FWI0_9BACL</name>
<dbReference type="Pfam" id="PF00190">
    <property type="entry name" value="Cupin_1"/>
    <property type="match status" value="1"/>
</dbReference>
<dbReference type="Proteomes" id="UP000644756">
    <property type="component" value="Unassembled WGS sequence"/>
</dbReference>
<dbReference type="RefSeq" id="WP_188531546.1">
    <property type="nucleotide sequence ID" value="NZ_BMGR01000008.1"/>
</dbReference>
<gene>
    <name evidence="2" type="primary">yjlB</name>
    <name evidence="2" type="ORF">GCM10010916_26590</name>
</gene>
<reference evidence="2" key="2">
    <citation type="submission" date="2020-09" db="EMBL/GenBank/DDBJ databases">
        <authorList>
            <person name="Sun Q."/>
            <person name="Zhou Y."/>
        </authorList>
    </citation>
    <scope>NUCLEOTIDE SEQUENCE</scope>
    <source>
        <strain evidence="2">CGMCC 1.12987</strain>
    </source>
</reference>
<evidence type="ECO:0000259" key="1">
    <source>
        <dbReference type="Pfam" id="PF00190"/>
    </source>
</evidence>
<dbReference type="EMBL" id="BMGR01000008">
    <property type="protein sequence ID" value="GGG08360.1"/>
    <property type="molecule type" value="Genomic_DNA"/>
</dbReference>
<sequence>MNDSKVVTFFFKDDGVIPNNPNLPVVLYPNAFECKASRAEHIFNQHNWLNSWSNGVYEYHHYHSNAHEVLGIRRGAASMIIGGESGKVIEVKAGDVIVLPAGTGHKKLASSPDFSVAGAYPAGMRYNLKTGKDGERPQVLHEIQLVPLPTQDPVYGGNGLLMALWTL</sequence>
<dbReference type="InterPro" id="IPR014710">
    <property type="entry name" value="RmlC-like_jellyroll"/>
</dbReference>
<proteinExistence type="predicted"/>
<organism evidence="2 3">
    <name type="scientific">Paenibacillus abyssi</name>
    <dbReference type="NCBI Taxonomy" id="1340531"/>
    <lineage>
        <taxon>Bacteria</taxon>
        <taxon>Bacillati</taxon>
        <taxon>Bacillota</taxon>
        <taxon>Bacilli</taxon>
        <taxon>Bacillales</taxon>
        <taxon>Paenibacillaceae</taxon>
        <taxon>Paenibacillus</taxon>
    </lineage>
</organism>
<comment type="caution">
    <text evidence="2">The sequence shown here is derived from an EMBL/GenBank/DDBJ whole genome shotgun (WGS) entry which is preliminary data.</text>
</comment>
<dbReference type="SUPFAM" id="SSF51182">
    <property type="entry name" value="RmlC-like cupins"/>
    <property type="match status" value="1"/>
</dbReference>
<feature type="domain" description="Cupin type-1" evidence="1">
    <location>
        <begin position="61"/>
        <end position="117"/>
    </location>
</feature>
<dbReference type="InterPro" id="IPR014500">
    <property type="entry name" value="UCP019307_cupin"/>
</dbReference>